<dbReference type="Proteomes" id="UP001220610">
    <property type="component" value="Chromosome"/>
</dbReference>
<evidence type="ECO:0000313" key="4">
    <source>
        <dbReference type="Proteomes" id="UP001220610"/>
    </source>
</evidence>
<name>A0AAJ6BF62_9BACT</name>
<accession>A0AAJ6BF62</accession>
<organism evidence="3 4">
    <name type="scientific">Candidatus Pseudobacter hemicellulosilyticus</name>
    <dbReference type="NCBI Taxonomy" id="3121375"/>
    <lineage>
        <taxon>Bacteria</taxon>
        <taxon>Pseudomonadati</taxon>
        <taxon>Bacteroidota</taxon>
        <taxon>Chitinophagia</taxon>
        <taxon>Chitinophagales</taxon>
        <taxon>Chitinophagaceae</taxon>
        <taxon>Pseudobacter</taxon>
    </lineage>
</organism>
<feature type="domain" description="DUF6249" evidence="2">
    <location>
        <begin position="7"/>
        <end position="105"/>
    </location>
</feature>
<proteinExistence type="predicted"/>
<evidence type="ECO:0000313" key="3">
    <source>
        <dbReference type="EMBL" id="WEK35285.1"/>
    </source>
</evidence>
<feature type="transmembrane region" description="Helical" evidence="1">
    <location>
        <begin position="6"/>
        <end position="26"/>
    </location>
</feature>
<evidence type="ECO:0000256" key="1">
    <source>
        <dbReference type="SAM" id="Phobius"/>
    </source>
</evidence>
<feature type="transmembrane region" description="Helical" evidence="1">
    <location>
        <begin position="52"/>
        <end position="71"/>
    </location>
</feature>
<keyword evidence="1" id="KW-0472">Membrane</keyword>
<reference evidence="3" key="1">
    <citation type="submission" date="2023-03" db="EMBL/GenBank/DDBJ databases">
        <title>Andean soil-derived lignocellulolytic bacterial consortium as a source of novel taxa and putative plastic-active enzymes.</title>
        <authorList>
            <person name="Diaz-Garcia L."/>
            <person name="Chuvochina M."/>
            <person name="Feuerriegel G."/>
            <person name="Bunk B."/>
            <person name="Sproer C."/>
            <person name="Streit W.R."/>
            <person name="Rodriguez L.M."/>
            <person name="Overmann J."/>
            <person name="Jimenez D.J."/>
        </authorList>
    </citation>
    <scope>NUCLEOTIDE SEQUENCE</scope>
    <source>
        <strain evidence="3">MAG 7</strain>
    </source>
</reference>
<keyword evidence="1" id="KW-1133">Transmembrane helix</keyword>
<evidence type="ECO:0000259" key="2">
    <source>
        <dbReference type="Pfam" id="PF19762"/>
    </source>
</evidence>
<protein>
    <recommendedName>
        <fullName evidence="2">DUF6249 domain-containing protein</fullName>
    </recommendedName>
</protein>
<dbReference type="InterPro" id="IPR046216">
    <property type="entry name" value="DUF6249"/>
</dbReference>
<feature type="transmembrane region" description="Helical" evidence="1">
    <location>
        <begin position="83"/>
        <end position="103"/>
    </location>
</feature>
<dbReference type="EMBL" id="CP119311">
    <property type="protein sequence ID" value="WEK35285.1"/>
    <property type="molecule type" value="Genomic_DNA"/>
</dbReference>
<dbReference type="AlphaFoldDB" id="A0AAJ6BF62"/>
<sequence length="121" mass="13480">MQVTEMIVAVTLFLGFFALVFGLVYMQKKESLAMLEKNMNPREDRPAPYKNLKWGLLLVGAGVGLLLAYLLDETTVLGRHPEPLYIALIGIGGGAGLICSYKIEKKELLDKQMREERLPVA</sequence>
<gene>
    <name evidence="3" type="ORF">P0Y53_22570</name>
</gene>
<dbReference type="Pfam" id="PF19762">
    <property type="entry name" value="DUF6249"/>
    <property type="match status" value="1"/>
</dbReference>
<keyword evidence="1" id="KW-0812">Transmembrane</keyword>